<dbReference type="InterPro" id="IPR018472">
    <property type="entry name" value="Ribosomal_mL64"/>
</dbReference>
<dbReference type="GO" id="GO:0005634">
    <property type="term" value="C:nucleus"/>
    <property type="evidence" value="ECO:0007669"/>
    <property type="project" value="UniProtKB-SubCell"/>
</dbReference>
<keyword evidence="9" id="KW-0131">Cell cycle</keyword>
<dbReference type="Pfam" id="PF10147">
    <property type="entry name" value="CR6_interact"/>
    <property type="match status" value="1"/>
</dbReference>
<evidence type="ECO:0000256" key="10">
    <source>
        <dbReference type="ARBA" id="ARBA00030700"/>
    </source>
</evidence>
<keyword evidence="15" id="KW-1185">Reference proteome</keyword>
<evidence type="ECO:0000313" key="14">
    <source>
        <dbReference type="EMBL" id="KAH3695739.1"/>
    </source>
</evidence>
<name>A0A9D4BI69_DREPO</name>
<proteinExistence type="inferred from homology"/>
<comment type="caution">
    <text evidence="14">The sequence shown here is derived from an EMBL/GenBank/DDBJ whole genome shotgun (WGS) entry which is preliminary data.</text>
</comment>
<dbReference type="OrthoDB" id="6123867at2759"/>
<evidence type="ECO:0000256" key="11">
    <source>
        <dbReference type="ARBA" id="ARBA00035184"/>
    </source>
</evidence>
<evidence type="ECO:0000256" key="9">
    <source>
        <dbReference type="ARBA" id="ARBA00023306"/>
    </source>
</evidence>
<keyword evidence="4" id="KW-0689">Ribosomal protein</keyword>
<comment type="function">
    <text evidence="13">Acts as a negative regulator of G1 to S cell cycle phase progression by inhibiting cyclin-dependent kinases. Inhibitory effects are additive with GADD45 proteins but also occur in the absence of GADD45 proteins. Acts as a repressor of the orphan nuclear receptor NR4A1 by inhibiting AB domain-mediated transcriptional activity. May be involved in the hormone-mediated regulation of NR4A1 transcriptional activity. May play a role in mitochondrial protein synthesis.</text>
</comment>
<keyword evidence="8" id="KW-0687">Ribonucleoprotein</keyword>
<evidence type="ECO:0000256" key="12">
    <source>
        <dbReference type="ARBA" id="ARBA00035485"/>
    </source>
</evidence>
<evidence type="ECO:0000256" key="6">
    <source>
        <dbReference type="ARBA" id="ARBA00023128"/>
    </source>
</evidence>
<evidence type="ECO:0000256" key="13">
    <source>
        <dbReference type="ARBA" id="ARBA00060144"/>
    </source>
</evidence>
<organism evidence="14 15">
    <name type="scientific">Dreissena polymorpha</name>
    <name type="common">Zebra mussel</name>
    <name type="synonym">Mytilus polymorpha</name>
    <dbReference type="NCBI Taxonomy" id="45954"/>
    <lineage>
        <taxon>Eukaryota</taxon>
        <taxon>Metazoa</taxon>
        <taxon>Spiralia</taxon>
        <taxon>Lophotrochozoa</taxon>
        <taxon>Mollusca</taxon>
        <taxon>Bivalvia</taxon>
        <taxon>Autobranchia</taxon>
        <taxon>Heteroconchia</taxon>
        <taxon>Euheterodonta</taxon>
        <taxon>Imparidentia</taxon>
        <taxon>Neoheterodontei</taxon>
        <taxon>Myida</taxon>
        <taxon>Dreissenoidea</taxon>
        <taxon>Dreissenidae</taxon>
        <taxon>Dreissena</taxon>
    </lineage>
</organism>
<protein>
    <recommendedName>
        <fullName evidence="11">Large ribosomal subunit protein mL64</fullName>
    </recommendedName>
    <alternativeName>
        <fullName evidence="10">39S ribosomal protein L59, mitochondrial</fullName>
    </alternativeName>
    <alternativeName>
        <fullName evidence="12">Growth arrest and DNA damage-inducible proteins-interacting protein 1</fullName>
    </alternativeName>
</protein>
<dbReference type="GO" id="GO:1990904">
    <property type="term" value="C:ribonucleoprotein complex"/>
    <property type="evidence" value="ECO:0007669"/>
    <property type="project" value="UniProtKB-KW"/>
</dbReference>
<evidence type="ECO:0000313" key="15">
    <source>
        <dbReference type="Proteomes" id="UP000828390"/>
    </source>
</evidence>
<sequence>MAASIGIVTLKFGKTLCLCNCLRSFSLSRRLLAASDKPQQNSDAADNDEYFDREAVEKHIAKLRDASGMNAFEKMRLNGQLPVFNTKRKYFYTRAFQRKLFARYGAASGINPGIMFPSKAELADMNEIDRDWTPSFQDLMKQIQDEKQAHSKAEKERIERVEKNMAKMPAMIDDFQKKQQIVVAESRRKERTEQYLDEFREKFGFTVTLDNPKFKSFVKARIDEDKVKVKRAKKMSKKEAQEKIVQQMLEQGSGAKY</sequence>
<dbReference type="AlphaFoldDB" id="A0A9D4BI69"/>
<keyword evidence="5" id="KW-0175">Coiled coil</keyword>
<dbReference type="Gene3D" id="6.10.280.120">
    <property type="entry name" value="Growth arrest and DNA-damage-inducible proteins-interacting protein 1"/>
    <property type="match status" value="1"/>
</dbReference>
<evidence type="ECO:0000256" key="1">
    <source>
        <dbReference type="ARBA" id="ARBA00004123"/>
    </source>
</evidence>
<dbReference type="PANTHER" id="PTHR31761">
    <property type="entry name" value="GROWTH ARREST AND DNA DAMAGE-INDUCIBLE PROTEINS-INTERACTING PROTEIN 1 GADD45GIP1"/>
    <property type="match status" value="1"/>
</dbReference>
<dbReference type="InterPro" id="IPR043035">
    <property type="entry name" value="Ribosomal_mL64_sf"/>
</dbReference>
<reference evidence="14" key="2">
    <citation type="submission" date="2020-11" db="EMBL/GenBank/DDBJ databases">
        <authorList>
            <person name="McCartney M.A."/>
            <person name="Auch B."/>
            <person name="Kono T."/>
            <person name="Mallez S."/>
            <person name="Becker A."/>
            <person name="Gohl D.M."/>
            <person name="Silverstein K.A.T."/>
            <person name="Koren S."/>
            <person name="Bechman K.B."/>
            <person name="Herman A."/>
            <person name="Abrahante J.E."/>
            <person name="Garbe J."/>
        </authorList>
    </citation>
    <scope>NUCLEOTIDE SEQUENCE</scope>
    <source>
        <strain evidence="14">Duluth1</strain>
        <tissue evidence="14">Whole animal</tissue>
    </source>
</reference>
<evidence type="ECO:0000256" key="8">
    <source>
        <dbReference type="ARBA" id="ARBA00023274"/>
    </source>
</evidence>
<dbReference type="GO" id="GO:0005739">
    <property type="term" value="C:mitochondrion"/>
    <property type="evidence" value="ECO:0007669"/>
    <property type="project" value="UniProtKB-SubCell"/>
</dbReference>
<evidence type="ECO:0000256" key="3">
    <source>
        <dbReference type="ARBA" id="ARBA00005421"/>
    </source>
</evidence>
<keyword evidence="7" id="KW-0539">Nucleus</keyword>
<accession>A0A9D4BI69</accession>
<evidence type="ECO:0000256" key="7">
    <source>
        <dbReference type="ARBA" id="ARBA00023242"/>
    </source>
</evidence>
<dbReference type="PANTHER" id="PTHR31761:SF1">
    <property type="entry name" value="LARGE RIBOSOMAL SUBUNIT PROTEIN ML64"/>
    <property type="match status" value="1"/>
</dbReference>
<comment type="similarity">
    <text evidence="3">Belongs to the mitochondrion-specific ribosomal protein mL64 family.</text>
</comment>
<evidence type="ECO:0000256" key="5">
    <source>
        <dbReference type="ARBA" id="ARBA00023054"/>
    </source>
</evidence>
<dbReference type="GO" id="GO:0005840">
    <property type="term" value="C:ribosome"/>
    <property type="evidence" value="ECO:0007669"/>
    <property type="project" value="UniProtKB-KW"/>
</dbReference>
<dbReference type="EMBL" id="JAIWYP010000016">
    <property type="protein sequence ID" value="KAH3695739.1"/>
    <property type="molecule type" value="Genomic_DNA"/>
</dbReference>
<reference evidence="14" key="1">
    <citation type="journal article" date="2019" name="bioRxiv">
        <title>The Genome of the Zebra Mussel, Dreissena polymorpha: A Resource for Invasive Species Research.</title>
        <authorList>
            <person name="McCartney M.A."/>
            <person name="Auch B."/>
            <person name="Kono T."/>
            <person name="Mallez S."/>
            <person name="Zhang Y."/>
            <person name="Obille A."/>
            <person name="Becker A."/>
            <person name="Abrahante J.E."/>
            <person name="Garbe J."/>
            <person name="Badalamenti J.P."/>
            <person name="Herman A."/>
            <person name="Mangelson H."/>
            <person name="Liachko I."/>
            <person name="Sullivan S."/>
            <person name="Sone E.D."/>
            <person name="Koren S."/>
            <person name="Silverstein K.A.T."/>
            <person name="Beckman K.B."/>
            <person name="Gohl D.M."/>
        </authorList>
    </citation>
    <scope>NUCLEOTIDE SEQUENCE</scope>
    <source>
        <strain evidence="14">Duluth1</strain>
        <tissue evidence="14">Whole animal</tissue>
    </source>
</reference>
<gene>
    <name evidence="14" type="ORF">DPMN_083197</name>
</gene>
<evidence type="ECO:0000256" key="2">
    <source>
        <dbReference type="ARBA" id="ARBA00004173"/>
    </source>
</evidence>
<keyword evidence="6" id="KW-0496">Mitochondrion</keyword>
<evidence type="ECO:0000256" key="4">
    <source>
        <dbReference type="ARBA" id="ARBA00022980"/>
    </source>
</evidence>
<dbReference type="Proteomes" id="UP000828390">
    <property type="component" value="Unassembled WGS sequence"/>
</dbReference>
<comment type="subcellular location">
    <subcellularLocation>
        <location evidence="2">Mitochondrion</location>
    </subcellularLocation>
    <subcellularLocation>
        <location evidence="1">Nucleus</location>
    </subcellularLocation>
</comment>